<reference evidence="3" key="2">
    <citation type="submission" date="2019-06" db="EMBL/GenBank/DDBJ databases">
        <title>Genomics analysis of Aphanomyces spp. identifies a new class of oomycete effector associated with host adaptation.</title>
        <authorList>
            <person name="Gaulin E."/>
        </authorList>
    </citation>
    <scope>NUCLEOTIDE SEQUENCE</scope>
    <source>
        <strain evidence="3">CBS 578.67</strain>
    </source>
</reference>
<feature type="transmembrane region" description="Helical" evidence="1">
    <location>
        <begin position="109"/>
        <end position="129"/>
    </location>
</feature>
<accession>A0A485KG38</accession>
<keyword evidence="2" id="KW-0732">Signal</keyword>
<gene>
    <name evidence="4" type="primary">Aste57867_4000</name>
    <name evidence="3" type="ORF">As57867_003989</name>
    <name evidence="4" type="ORF">ASTE57867_4000</name>
</gene>
<dbReference type="Proteomes" id="UP000332933">
    <property type="component" value="Unassembled WGS sequence"/>
</dbReference>
<keyword evidence="1" id="KW-0472">Membrane</keyword>
<evidence type="ECO:0000256" key="1">
    <source>
        <dbReference type="SAM" id="Phobius"/>
    </source>
</evidence>
<keyword evidence="1" id="KW-1133">Transmembrane helix</keyword>
<organism evidence="4 5">
    <name type="scientific">Aphanomyces stellatus</name>
    <dbReference type="NCBI Taxonomy" id="120398"/>
    <lineage>
        <taxon>Eukaryota</taxon>
        <taxon>Sar</taxon>
        <taxon>Stramenopiles</taxon>
        <taxon>Oomycota</taxon>
        <taxon>Saprolegniomycetes</taxon>
        <taxon>Saprolegniales</taxon>
        <taxon>Verrucalvaceae</taxon>
        <taxon>Aphanomyces</taxon>
    </lineage>
</organism>
<dbReference type="AlphaFoldDB" id="A0A485KG38"/>
<dbReference type="EMBL" id="VJMH01000852">
    <property type="protein sequence ID" value="KAF0714178.1"/>
    <property type="molecule type" value="Genomic_DNA"/>
</dbReference>
<feature type="chain" id="PRO_5033826031" evidence="2">
    <location>
        <begin position="16"/>
        <end position="176"/>
    </location>
</feature>
<proteinExistence type="predicted"/>
<sequence length="176" mass="18333">MRFHLLALASAMGLGFYMRSPPPSMTNAVLGPLNSTSISFTIAAPATSPFVMASLPTSTSAAPMPIEVTTTLPSLPPSLEPPSSSSSSPILKAQSVIPSSSASSTTGTWVALVAAVGSCGVVGGVWLYWRRKRTASTVMMGEFDPPSLQMDCSILDDDVVDSLDDDDGQDVTQYSL</sequence>
<evidence type="ECO:0000313" key="5">
    <source>
        <dbReference type="Proteomes" id="UP000332933"/>
    </source>
</evidence>
<keyword evidence="5" id="KW-1185">Reference proteome</keyword>
<name>A0A485KG38_9STRA</name>
<dbReference type="EMBL" id="CAADRA010000852">
    <property type="protein sequence ID" value="VFT81135.1"/>
    <property type="molecule type" value="Genomic_DNA"/>
</dbReference>
<feature type="signal peptide" evidence="2">
    <location>
        <begin position="1"/>
        <end position="15"/>
    </location>
</feature>
<protein>
    <submittedName>
        <fullName evidence="4">Aste57867_4000 protein</fullName>
    </submittedName>
</protein>
<keyword evidence="1" id="KW-0812">Transmembrane</keyword>
<evidence type="ECO:0000313" key="3">
    <source>
        <dbReference type="EMBL" id="KAF0714178.1"/>
    </source>
</evidence>
<evidence type="ECO:0000256" key="2">
    <source>
        <dbReference type="SAM" id="SignalP"/>
    </source>
</evidence>
<reference evidence="4 5" key="1">
    <citation type="submission" date="2019-03" db="EMBL/GenBank/DDBJ databases">
        <authorList>
            <person name="Gaulin E."/>
            <person name="Dumas B."/>
        </authorList>
    </citation>
    <scope>NUCLEOTIDE SEQUENCE [LARGE SCALE GENOMIC DNA]</scope>
    <source>
        <strain evidence="4">CBS 568.67</strain>
    </source>
</reference>
<evidence type="ECO:0000313" key="4">
    <source>
        <dbReference type="EMBL" id="VFT81135.1"/>
    </source>
</evidence>